<dbReference type="Proteomes" id="UP001220324">
    <property type="component" value="Unassembled WGS sequence"/>
</dbReference>
<feature type="signal peptide" evidence="1">
    <location>
        <begin position="1"/>
        <end position="22"/>
    </location>
</feature>
<evidence type="ECO:0000313" key="2">
    <source>
        <dbReference type="EMBL" id="KAJ5547305.1"/>
    </source>
</evidence>
<comment type="caution">
    <text evidence="2">The sequence shown here is derived from an EMBL/GenBank/DDBJ whole genome shotgun (WGS) entry which is preliminary data.</text>
</comment>
<protein>
    <recommendedName>
        <fullName evidence="4">FG-GAP repeat protein</fullName>
    </recommendedName>
</protein>
<evidence type="ECO:0000313" key="3">
    <source>
        <dbReference type="Proteomes" id="UP001220324"/>
    </source>
</evidence>
<evidence type="ECO:0008006" key="4">
    <source>
        <dbReference type="Google" id="ProtNLM"/>
    </source>
</evidence>
<reference evidence="2 3" key="1">
    <citation type="journal article" date="2023" name="IMA Fungus">
        <title>Comparative genomic study of the Penicillium genus elucidates a diverse pangenome and 15 lateral gene transfer events.</title>
        <authorList>
            <person name="Petersen C."/>
            <person name="Sorensen T."/>
            <person name="Nielsen M.R."/>
            <person name="Sondergaard T.E."/>
            <person name="Sorensen J.L."/>
            <person name="Fitzpatrick D.A."/>
            <person name="Frisvad J.C."/>
            <person name="Nielsen K.L."/>
        </authorList>
    </citation>
    <scope>NUCLEOTIDE SEQUENCE [LARGE SCALE GENOMIC DNA]</scope>
    <source>
        <strain evidence="2 3">IBT 35679</strain>
    </source>
</reference>
<dbReference type="EMBL" id="JAQIZZ010000003">
    <property type="protein sequence ID" value="KAJ5547305.1"/>
    <property type="molecule type" value="Genomic_DNA"/>
</dbReference>
<name>A0AAD6GGY3_9EURO</name>
<dbReference type="SUPFAM" id="SSF69318">
    <property type="entry name" value="Integrin alpha N-terminal domain"/>
    <property type="match status" value="1"/>
</dbReference>
<dbReference type="InterPro" id="IPR028994">
    <property type="entry name" value="Integrin_alpha_N"/>
</dbReference>
<accession>A0AAD6GGY3</accession>
<keyword evidence="1" id="KW-0732">Signal</keyword>
<evidence type="ECO:0000256" key="1">
    <source>
        <dbReference type="SAM" id="SignalP"/>
    </source>
</evidence>
<feature type="chain" id="PRO_5042113368" description="FG-GAP repeat protein" evidence="1">
    <location>
        <begin position="23"/>
        <end position="310"/>
    </location>
</feature>
<keyword evidence="3" id="KW-1185">Reference proteome</keyword>
<gene>
    <name evidence="2" type="ORF">N7494_004890</name>
</gene>
<organism evidence="2 3">
    <name type="scientific">Penicillium frequentans</name>
    <dbReference type="NCBI Taxonomy" id="3151616"/>
    <lineage>
        <taxon>Eukaryota</taxon>
        <taxon>Fungi</taxon>
        <taxon>Dikarya</taxon>
        <taxon>Ascomycota</taxon>
        <taxon>Pezizomycotina</taxon>
        <taxon>Eurotiomycetes</taxon>
        <taxon>Eurotiomycetidae</taxon>
        <taxon>Eurotiales</taxon>
        <taxon>Aspergillaceae</taxon>
        <taxon>Penicillium</taxon>
    </lineage>
</organism>
<sequence>MHIRTYLLALCHTAWQIRGVTASVYQSRVQEVGTVFPAPAEYGTWQMVPYQYKYSSGVVYSTVAGLAYIQTIGTSSGNVEVQITPTNYRTIYIDDTTAFSEQDNGVWELADYNNDGTLDLIYIQNRNTDSGKVEITVASGAANFQSYLVENVQTVFDVQVDGRWQMLDLDGDDTLDLIYIKDSNTASNYAEVYVASGASQYATLVSKTESSLSISNDGTWLLADYGLDGTYDLFFIQNINTASGYVEVNVASGASGYQTIVQSVHTTFSVENNGTWMMYDWNKDNVLDLIYIKQDNTAGSVEVHVASGAN</sequence>
<dbReference type="AlphaFoldDB" id="A0AAD6GGY3"/>
<proteinExistence type="predicted"/>